<evidence type="ECO:0000259" key="8">
    <source>
        <dbReference type="PROSITE" id="PS50157"/>
    </source>
</evidence>
<dbReference type="InterPro" id="IPR013087">
    <property type="entry name" value="Znf_C2H2_type"/>
</dbReference>
<dbReference type="SMART" id="SM00355">
    <property type="entry name" value="ZnF_C2H2"/>
    <property type="match status" value="11"/>
</dbReference>
<dbReference type="EMBL" id="HBUF01340601">
    <property type="protein sequence ID" value="CAG6702726.1"/>
    <property type="molecule type" value="Transcribed_RNA"/>
</dbReference>
<feature type="domain" description="C2H2-type" evidence="8">
    <location>
        <begin position="269"/>
        <end position="298"/>
    </location>
</feature>
<dbReference type="GO" id="GO:0008270">
    <property type="term" value="F:zinc ion binding"/>
    <property type="evidence" value="ECO:0007669"/>
    <property type="project" value="UniProtKB-KW"/>
</dbReference>
<dbReference type="EMBL" id="HBUF01340598">
    <property type="protein sequence ID" value="CAG6702711.1"/>
    <property type="molecule type" value="Transcribed_RNA"/>
</dbReference>
<feature type="domain" description="C2H2-type" evidence="8">
    <location>
        <begin position="328"/>
        <end position="355"/>
    </location>
</feature>
<accession>A0A8D8U8Q7</accession>
<feature type="domain" description="C2H2-type" evidence="8">
    <location>
        <begin position="412"/>
        <end position="440"/>
    </location>
</feature>
<evidence type="ECO:0000256" key="3">
    <source>
        <dbReference type="ARBA" id="ARBA00022737"/>
    </source>
</evidence>
<feature type="domain" description="C2H2-type" evidence="8">
    <location>
        <begin position="441"/>
        <end position="468"/>
    </location>
</feature>
<dbReference type="Pfam" id="PF00096">
    <property type="entry name" value="zf-C2H2"/>
    <property type="match status" value="5"/>
</dbReference>
<feature type="domain" description="C2H2-type" evidence="8">
    <location>
        <begin position="187"/>
        <end position="215"/>
    </location>
</feature>
<dbReference type="PROSITE" id="PS50157">
    <property type="entry name" value="ZINC_FINGER_C2H2_2"/>
    <property type="match status" value="9"/>
</dbReference>
<evidence type="ECO:0000313" key="9">
    <source>
        <dbReference type="EMBL" id="CAG6702711.1"/>
    </source>
</evidence>
<name>A0A8D8U8Q7_9HEMI</name>
<keyword evidence="5" id="KW-0862">Zinc</keyword>
<organism evidence="9">
    <name type="scientific">Cacopsylla melanoneura</name>
    <dbReference type="NCBI Taxonomy" id="428564"/>
    <lineage>
        <taxon>Eukaryota</taxon>
        <taxon>Metazoa</taxon>
        <taxon>Ecdysozoa</taxon>
        <taxon>Arthropoda</taxon>
        <taxon>Hexapoda</taxon>
        <taxon>Insecta</taxon>
        <taxon>Pterygota</taxon>
        <taxon>Neoptera</taxon>
        <taxon>Paraneoptera</taxon>
        <taxon>Hemiptera</taxon>
        <taxon>Sternorrhyncha</taxon>
        <taxon>Psylloidea</taxon>
        <taxon>Psyllidae</taxon>
        <taxon>Psyllinae</taxon>
        <taxon>Cacopsylla</taxon>
    </lineage>
</organism>
<evidence type="ECO:0000256" key="6">
    <source>
        <dbReference type="ARBA" id="ARBA00023242"/>
    </source>
</evidence>
<sequence length="468" mass="53640">MVWTCCKCISKYSSRLQLNLHLLSHAGIDNDFEHQESEDQLCPICTESITDLHLQMVETCNVLHCKFCEQVFMESEVLRVHAQIEHSRKNKTWYRCDICCDEIFLQIQCHMSRKHNRQDFEKEALIVNGIEDITYPCGVCGVLCVLSKFCKKHMSESSSTYKLNDGKATGLDVMTDCTSHADIPNCHSCQKCDESFDNCSTLWSHMLIDHENSEYVCNICQLVTFKGLISKPMVTRHMKIIHNINIHLPDANKYLRTQTQVVENGNVTFKCPAPMCKKTALNIGLLQLHLLSHSDEKLYSCEKCDKHFISRKVLSTHVEYVHGNVEAHVCPTCGRSYKGPRGLVIHMQIHSEEKRYVCNVCGAAFKQSEGLTSHKFMHADKKFICSICGDVFRHPASLRAHMISRHTEPQFYFCTICGKKFNRSATLKDHIAVFHGTEKSFICNVCNVAYATKKRLREHQRKLNHIAS</sequence>
<evidence type="ECO:0000256" key="5">
    <source>
        <dbReference type="ARBA" id="ARBA00022833"/>
    </source>
</evidence>
<feature type="domain" description="C2H2-type" evidence="8">
    <location>
        <begin position="356"/>
        <end position="383"/>
    </location>
</feature>
<comment type="subcellular location">
    <subcellularLocation>
        <location evidence="1">Nucleus</location>
    </subcellularLocation>
</comment>
<keyword evidence="3" id="KW-0677">Repeat</keyword>
<dbReference type="GO" id="GO:0005634">
    <property type="term" value="C:nucleus"/>
    <property type="evidence" value="ECO:0007669"/>
    <property type="project" value="UniProtKB-SubCell"/>
</dbReference>
<feature type="domain" description="C2H2-type" evidence="8">
    <location>
        <begin position="299"/>
        <end position="327"/>
    </location>
</feature>
<dbReference type="GO" id="GO:0030674">
    <property type="term" value="F:protein-macromolecule adaptor activity"/>
    <property type="evidence" value="ECO:0007669"/>
    <property type="project" value="UniProtKB-ARBA"/>
</dbReference>
<evidence type="ECO:0000256" key="1">
    <source>
        <dbReference type="ARBA" id="ARBA00004123"/>
    </source>
</evidence>
<dbReference type="GO" id="GO:0000978">
    <property type="term" value="F:RNA polymerase II cis-regulatory region sequence-specific DNA binding"/>
    <property type="evidence" value="ECO:0007669"/>
    <property type="project" value="TreeGrafter"/>
</dbReference>
<protein>
    <submittedName>
        <fullName evidence="9">Zinc finger protein 26</fullName>
    </submittedName>
</protein>
<evidence type="ECO:0000256" key="7">
    <source>
        <dbReference type="PROSITE-ProRule" id="PRU00042"/>
    </source>
</evidence>
<keyword evidence="4 7" id="KW-0863">Zinc-finger</keyword>
<evidence type="ECO:0000256" key="4">
    <source>
        <dbReference type="ARBA" id="ARBA00022771"/>
    </source>
</evidence>
<feature type="domain" description="C2H2-type" evidence="8">
    <location>
        <begin position="63"/>
        <end position="91"/>
    </location>
</feature>
<dbReference type="InterPro" id="IPR036236">
    <property type="entry name" value="Znf_C2H2_sf"/>
</dbReference>
<dbReference type="PANTHER" id="PTHR24376">
    <property type="entry name" value="ZINC FINGER PROTEIN"/>
    <property type="match status" value="1"/>
</dbReference>
<dbReference type="AlphaFoldDB" id="A0A8D8U8Q7"/>
<dbReference type="PROSITE" id="PS00028">
    <property type="entry name" value="ZINC_FINGER_C2H2_1"/>
    <property type="match status" value="9"/>
</dbReference>
<proteinExistence type="predicted"/>
<evidence type="ECO:0000256" key="2">
    <source>
        <dbReference type="ARBA" id="ARBA00022723"/>
    </source>
</evidence>
<reference evidence="9" key="1">
    <citation type="submission" date="2021-05" db="EMBL/GenBank/DDBJ databases">
        <authorList>
            <person name="Alioto T."/>
            <person name="Alioto T."/>
            <person name="Gomez Garrido J."/>
        </authorList>
    </citation>
    <scope>NUCLEOTIDE SEQUENCE</scope>
</reference>
<dbReference type="FunFam" id="3.30.160.60:FF:000688">
    <property type="entry name" value="zinc finger protein 197 isoform X1"/>
    <property type="match status" value="1"/>
</dbReference>
<dbReference type="PANTHER" id="PTHR24376:SF250">
    <property type="entry name" value="ZINC FINGER PROTEIN 770"/>
    <property type="match status" value="1"/>
</dbReference>
<feature type="domain" description="C2H2-type" evidence="8">
    <location>
        <begin position="383"/>
        <end position="411"/>
    </location>
</feature>
<dbReference type="GO" id="GO:0001228">
    <property type="term" value="F:DNA-binding transcription activator activity, RNA polymerase II-specific"/>
    <property type="evidence" value="ECO:0007669"/>
    <property type="project" value="TreeGrafter"/>
</dbReference>
<dbReference type="SUPFAM" id="SSF57667">
    <property type="entry name" value="beta-beta-alpha zinc fingers"/>
    <property type="match status" value="4"/>
</dbReference>
<dbReference type="Gene3D" id="3.30.160.60">
    <property type="entry name" value="Classic Zinc Finger"/>
    <property type="match status" value="5"/>
</dbReference>
<keyword evidence="2" id="KW-0479">Metal-binding</keyword>
<keyword evidence="6" id="KW-0539">Nucleus</keyword>